<comment type="subcellular location">
    <subcellularLocation>
        <location evidence="1 5 6">Nucleus</location>
    </subcellularLocation>
</comment>
<keyword evidence="10" id="KW-1185">Reference proteome</keyword>
<evidence type="ECO:0000313" key="10">
    <source>
        <dbReference type="Proteomes" id="UP001244011"/>
    </source>
</evidence>
<feature type="region of interest" description="Disordered" evidence="7">
    <location>
        <begin position="204"/>
        <end position="228"/>
    </location>
</feature>
<feature type="compositionally biased region" description="Basic and acidic residues" evidence="7">
    <location>
        <begin position="675"/>
        <end position="686"/>
    </location>
</feature>
<dbReference type="GO" id="GO:0000977">
    <property type="term" value="F:RNA polymerase II transcription regulatory region sequence-specific DNA binding"/>
    <property type="evidence" value="ECO:0007669"/>
    <property type="project" value="TreeGrafter"/>
</dbReference>
<feature type="compositionally biased region" description="Polar residues" evidence="7">
    <location>
        <begin position="151"/>
        <end position="185"/>
    </location>
</feature>
<dbReference type="PANTHER" id="PTHR24208:SF166">
    <property type="entry name" value="LIM HOMEOBOX TRANSCRIPTION FACTOR 1 ALPHA, ISOFORM B"/>
    <property type="match status" value="1"/>
</dbReference>
<dbReference type="InterPro" id="IPR050453">
    <property type="entry name" value="LIM_Homeobox_TF"/>
</dbReference>
<feature type="DNA-binding region" description="Homeobox" evidence="5">
    <location>
        <begin position="227"/>
        <end position="287"/>
    </location>
</feature>
<dbReference type="PANTHER" id="PTHR24208">
    <property type="entry name" value="LIM/HOMEOBOX PROTEIN LHX"/>
    <property type="match status" value="1"/>
</dbReference>
<feature type="compositionally biased region" description="Polar residues" evidence="7">
    <location>
        <begin position="379"/>
        <end position="422"/>
    </location>
</feature>
<feature type="region of interest" description="Disordered" evidence="7">
    <location>
        <begin position="647"/>
        <end position="711"/>
    </location>
</feature>
<feature type="region of interest" description="Disordered" evidence="7">
    <location>
        <begin position="24"/>
        <end position="191"/>
    </location>
</feature>
<feature type="region of interest" description="Disordered" evidence="7">
    <location>
        <begin position="562"/>
        <end position="629"/>
    </location>
</feature>
<feature type="compositionally biased region" description="Polar residues" evidence="7">
    <location>
        <begin position="693"/>
        <end position="711"/>
    </location>
</feature>
<feature type="compositionally biased region" description="Low complexity" evidence="7">
    <location>
        <begin position="98"/>
        <end position="107"/>
    </location>
</feature>
<dbReference type="SUPFAM" id="SSF46689">
    <property type="entry name" value="Homeodomain-like"/>
    <property type="match status" value="1"/>
</dbReference>
<dbReference type="Gene3D" id="1.10.10.60">
    <property type="entry name" value="Homeodomain-like"/>
    <property type="match status" value="1"/>
</dbReference>
<sequence>MLVTRQCETEQNHWSVSKLETIFHKPSNSPRMSNNFETPLSTQSDWQGQYSFLPPGDGSIFSQSYDHVTSSADNTDSQAQPRSAPAPGNPLEIDGSKSEGSSLSSPLGHRRSLDPLGLRQPKPPTPIQEQAETHGDQYTQKAAESVREESLVSTETQGLSMGSNPLSSVSSAGQGSEIPSGQPGNEAQGGVKDEEEILDDEEMIEGDGDGETPTQPQTAAERTAQRRKMKRFRLTHQQTRFLMSEFAKQPHPDAAHRERLSREIPGLSPRQVQVWFQNRRAKIKRLTADDRDRMIKMRAVPDDFDNVQALHSPYGAVQGLGTPISSPVDFGGSSYADHMMRPLMVDVRRAEGDDHLSPTGLSPAFGSIGFNPSATLSNPDILSPMSPTSSDRYAYSSHMSTPLSAGPRTSNPFGSRQGSLDSGMQMHGHHSRQQQIRPLQPLQLRETMSRSRSDNLQSPLRSSMSWKGDAIDYTTYHGGAGSPQLGGRPPLYQQDQMSGASPGGLGAYDSSNYSGSTVQSPTHMNYPNFQSSSMQQNPQGRSRLRAASASLPLGLDLRNQMRSVGSGHNMQPSAHSPGARTSSTPQLGGVSQSYTASFPSAPLTAPMDFHLPRTPGFRTSGADYSMPQMSAPIAPPNDFSQAFQASMSTSNSRTPMRESFGGGPLSMGHGQNSGERSDDYSGEHMGMKRKRSFTTPSSAAATGQGTYGNTT</sequence>
<dbReference type="EMBL" id="MU839000">
    <property type="protein sequence ID" value="KAK1770389.1"/>
    <property type="molecule type" value="Genomic_DNA"/>
</dbReference>
<feature type="compositionally biased region" description="Polar residues" evidence="7">
    <location>
        <begin position="509"/>
        <end position="540"/>
    </location>
</feature>
<feature type="region of interest" description="Disordered" evidence="7">
    <location>
        <begin position="379"/>
        <end position="440"/>
    </location>
</feature>
<evidence type="ECO:0000256" key="4">
    <source>
        <dbReference type="ARBA" id="ARBA00023242"/>
    </source>
</evidence>
<dbReference type="AlphaFoldDB" id="A0AAJ0C827"/>
<dbReference type="GeneID" id="85306321"/>
<dbReference type="Pfam" id="PF00046">
    <property type="entry name" value="Homeodomain"/>
    <property type="match status" value="1"/>
</dbReference>
<evidence type="ECO:0000256" key="6">
    <source>
        <dbReference type="RuleBase" id="RU000682"/>
    </source>
</evidence>
<dbReference type="InterPro" id="IPR001356">
    <property type="entry name" value="HD"/>
</dbReference>
<reference evidence="9" key="1">
    <citation type="submission" date="2023-06" db="EMBL/GenBank/DDBJ databases">
        <title>Genome-scale phylogeny and comparative genomics of the fungal order Sordariales.</title>
        <authorList>
            <consortium name="Lawrence Berkeley National Laboratory"/>
            <person name="Hensen N."/>
            <person name="Bonometti L."/>
            <person name="Westerberg I."/>
            <person name="Brannstrom I.O."/>
            <person name="Guillou S."/>
            <person name="Cros-Aarteil S."/>
            <person name="Calhoun S."/>
            <person name="Haridas S."/>
            <person name="Kuo A."/>
            <person name="Mondo S."/>
            <person name="Pangilinan J."/>
            <person name="Riley R."/>
            <person name="Labutti K."/>
            <person name="Andreopoulos B."/>
            <person name="Lipzen A."/>
            <person name="Chen C."/>
            <person name="Yanf M."/>
            <person name="Daum C."/>
            <person name="Ng V."/>
            <person name="Clum A."/>
            <person name="Steindorff A."/>
            <person name="Ohm R."/>
            <person name="Martin F."/>
            <person name="Silar P."/>
            <person name="Natvig D."/>
            <person name="Lalanne C."/>
            <person name="Gautier V."/>
            <person name="Ament-Velasquez S.L."/>
            <person name="Kruys A."/>
            <person name="Hutchinson M.I."/>
            <person name="Powell A.J."/>
            <person name="Barry K."/>
            <person name="Miller A.N."/>
            <person name="Grigoriev I.V."/>
            <person name="Debuchy R."/>
            <person name="Gladieux P."/>
            <person name="Thoren M.H."/>
            <person name="Johannesson H."/>
        </authorList>
    </citation>
    <scope>NUCLEOTIDE SEQUENCE</scope>
    <source>
        <strain evidence="9">8032-3</strain>
    </source>
</reference>
<organism evidence="9 10">
    <name type="scientific">Phialemonium atrogriseum</name>
    <dbReference type="NCBI Taxonomy" id="1093897"/>
    <lineage>
        <taxon>Eukaryota</taxon>
        <taxon>Fungi</taxon>
        <taxon>Dikarya</taxon>
        <taxon>Ascomycota</taxon>
        <taxon>Pezizomycotina</taxon>
        <taxon>Sordariomycetes</taxon>
        <taxon>Sordariomycetidae</taxon>
        <taxon>Cephalothecales</taxon>
        <taxon>Cephalothecaceae</taxon>
        <taxon>Phialemonium</taxon>
    </lineage>
</organism>
<feature type="domain" description="Homeobox" evidence="8">
    <location>
        <begin position="225"/>
        <end position="286"/>
    </location>
</feature>
<dbReference type="GO" id="GO:0000981">
    <property type="term" value="F:DNA-binding transcription factor activity, RNA polymerase II-specific"/>
    <property type="evidence" value="ECO:0007669"/>
    <property type="project" value="TreeGrafter"/>
</dbReference>
<dbReference type="Proteomes" id="UP001244011">
    <property type="component" value="Unassembled WGS sequence"/>
</dbReference>
<dbReference type="PROSITE" id="PS50071">
    <property type="entry name" value="HOMEOBOX_2"/>
    <property type="match status" value="1"/>
</dbReference>
<keyword evidence="3 5" id="KW-0371">Homeobox</keyword>
<dbReference type="InterPro" id="IPR009057">
    <property type="entry name" value="Homeodomain-like_sf"/>
</dbReference>
<dbReference type="SMART" id="SM00389">
    <property type="entry name" value="HOX"/>
    <property type="match status" value="1"/>
</dbReference>
<dbReference type="GO" id="GO:0005634">
    <property type="term" value="C:nucleus"/>
    <property type="evidence" value="ECO:0007669"/>
    <property type="project" value="UniProtKB-SubCell"/>
</dbReference>
<feature type="compositionally biased region" description="Polar residues" evidence="7">
    <location>
        <begin position="26"/>
        <end position="50"/>
    </location>
</feature>
<evidence type="ECO:0000256" key="5">
    <source>
        <dbReference type="PROSITE-ProRule" id="PRU00108"/>
    </source>
</evidence>
<gene>
    <name evidence="9" type="ORF">QBC33DRAFT_265376</name>
</gene>
<evidence type="ECO:0000256" key="1">
    <source>
        <dbReference type="ARBA" id="ARBA00004123"/>
    </source>
</evidence>
<keyword evidence="2 5" id="KW-0238">DNA-binding</keyword>
<comment type="caution">
    <text evidence="9">The sequence shown here is derived from an EMBL/GenBank/DDBJ whole genome shotgun (WGS) entry which is preliminary data.</text>
</comment>
<feature type="compositionally biased region" description="Polar residues" evidence="7">
    <location>
        <begin position="562"/>
        <end position="598"/>
    </location>
</feature>
<evidence type="ECO:0000256" key="3">
    <source>
        <dbReference type="ARBA" id="ARBA00023155"/>
    </source>
</evidence>
<feature type="compositionally biased region" description="Polar residues" evidence="7">
    <location>
        <begin position="60"/>
        <end position="81"/>
    </location>
</feature>
<evidence type="ECO:0000256" key="2">
    <source>
        <dbReference type="ARBA" id="ARBA00023125"/>
    </source>
</evidence>
<evidence type="ECO:0000313" key="9">
    <source>
        <dbReference type="EMBL" id="KAK1770389.1"/>
    </source>
</evidence>
<name>A0AAJ0C827_9PEZI</name>
<accession>A0AAJ0C827</accession>
<evidence type="ECO:0000259" key="8">
    <source>
        <dbReference type="PROSITE" id="PS50071"/>
    </source>
</evidence>
<feature type="region of interest" description="Disordered" evidence="7">
    <location>
        <begin position="477"/>
        <end position="544"/>
    </location>
</feature>
<protein>
    <recommendedName>
        <fullName evidence="8">Homeobox domain-containing protein</fullName>
    </recommendedName>
</protein>
<keyword evidence="4 5" id="KW-0539">Nucleus</keyword>
<evidence type="ECO:0000256" key="7">
    <source>
        <dbReference type="SAM" id="MobiDB-lite"/>
    </source>
</evidence>
<proteinExistence type="predicted"/>
<dbReference type="RefSeq" id="XP_060286602.1">
    <property type="nucleotide sequence ID" value="XM_060423134.1"/>
</dbReference>
<dbReference type="CDD" id="cd00086">
    <property type="entry name" value="homeodomain"/>
    <property type="match status" value="1"/>
</dbReference>